<proteinExistence type="predicted"/>
<feature type="region of interest" description="Disordered" evidence="1">
    <location>
        <begin position="1"/>
        <end position="82"/>
    </location>
</feature>
<evidence type="ECO:0000256" key="1">
    <source>
        <dbReference type="SAM" id="MobiDB-lite"/>
    </source>
</evidence>
<organism evidence="2 3">
    <name type="scientific">Panicum virgatum</name>
    <name type="common">Blackwell switchgrass</name>
    <dbReference type="NCBI Taxonomy" id="38727"/>
    <lineage>
        <taxon>Eukaryota</taxon>
        <taxon>Viridiplantae</taxon>
        <taxon>Streptophyta</taxon>
        <taxon>Embryophyta</taxon>
        <taxon>Tracheophyta</taxon>
        <taxon>Spermatophyta</taxon>
        <taxon>Magnoliopsida</taxon>
        <taxon>Liliopsida</taxon>
        <taxon>Poales</taxon>
        <taxon>Poaceae</taxon>
        <taxon>PACMAD clade</taxon>
        <taxon>Panicoideae</taxon>
        <taxon>Panicodae</taxon>
        <taxon>Paniceae</taxon>
        <taxon>Panicinae</taxon>
        <taxon>Panicum</taxon>
        <taxon>Panicum sect. Hiantes</taxon>
    </lineage>
</organism>
<gene>
    <name evidence="2" type="ORF">PVAP13_6NG058500</name>
</gene>
<name>A0A8T0QUQ5_PANVG</name>
<protein>
    <submittedName>
        <fullName evidence="2">Uncharacterized protein</fullName>
    </submittedName>
</protein>
<dbReference type="Proteomes" id="UP000823388">
    <property type="component" value="Chromosome 6N"/>
</dbReference>
<evidence type="ECO:0000313" key="2">
    <source>
        <dbReference type="EMBL" id="KAG2576818.1"/>
    </source>
</evidence>
<accession>A0A8T0QUQ5</accession>
<keyword evidence="3" id="KW-1185">Reference proteome</keyword>
<comment type="caution">
    <text evidence="2">The sequence shown here is derived from an EMBL/GenBank/DDBJ whole genome shotgun (WGS) entry which is preliminary data.</text>
</comment>
<reference evidence="2" key="1">
    <citation type="submission" date="2020-05" db="EMBL/GenBank/DDBJ databases">
        <title>WGS assembly of Panicum virgatum.</title>
        <authorList>
            <person name="Lovell J.T."/>
            <person name="Jenkins J."/>
            <person name="Shu S."/>
            <person name="Juenger T.E."/>
            <person name="Schmutz J."/>
        </authorList>
    </citation>
    <scope>NUCLEOTIDE SEQUENCE</scope>
    <source>
        <strain evidence="2">AP13</strain>
    </source>
</reference>
<dbReference type="EMBL" id="CM029048">
    <property type="protein sequence ID" value="KAG2576818.1"/>
    <property type="molecule type" value="Genomic_DNA"/>
</dbReference>
<dbReference type="AlphaFoldDB" id="A0A8T0QUQ5"/>
<sequence>MNRARTNLATPAPVAAPSKGKSAVAQNPRGHYAATNAPSETPYKGKSAAAHAAAVGPHPPTTTPLAATPLRPPPPSSASVGSSRATMMYGFGDDPKGCSVYSSITI</sequence>
<evidence type="ECO:0000313" key="3">
    <source>
        <dbReference type="Proteomes" id="UP000823388"/>
    </source>
</evidence>